<evidence type="ECO:0000256" key="3">
    <source>
        <dbReference type="PIRSR" id="PIRSR000390-1"/>
    </source>
</evidence>
<dbReference type="PANTHER" id="PTHR30244">
    <property type="entry name" value="TRANSAMINASE"/>
    <property type="match status" value="1"/>
</dbReference>
<keyword evidence="1 4" id="KW-0663">Pyridoxal phosphate</keyword>
<evidence type="ECO:0000256" key="4">
    <source>
        <dbReference type="PIRSR" id="PIRSR000390-2"/>
    </source>
</evidence>
<evidence type="ECO:0000256" key="2">
    <source>
        <dbReference type="ARBA" id="ARBA00037999"/>
    </source>
</evidence>
<name>A0A7X3GZ27_9GAMM</name>
<reference evidence="6 7" key="1">
    <citation type="submission" date="2019-12" db="EMBL/GenBank/DDBJ databases">
        <title>Halomonas rutogse sp. nov. isolated from two lakes on Tibetan Plateau.</title>
        <authorList>
            <person name="Gao P."/>
        </authorList>
    </citation>
    <scope>NUCLEOTIDE SEQUENCE [LARGE SCALE GENOMIC DNA]</scope>
    <source>
        <strain evidence="6 7">ZH2S</strain>
    </source>
</reference>
<evidence type="ECO:0000313" key="6">
    <source>
        <dbReference type="EMBL" id="MWJ27527.1"/>
    </source>
</evidence>
<comment type="similarity">
    <text evidence="2 5">Belongs to the DegT/DnrJ/EryC1 family.</text>
</comment>
<keyword evidence="6" id="KW-0032">Aminotransferase</keyword>
<dbReference type="Pfam" id="PF01041">
    <property type="entry name" value="DegT_DnrJ_EryC1"/>
    <property type="match status" value="1"/>
</dbReference>
<evidence type="ECO:0000313" key="7">
    <source>
        <dbReference type="Proteomes" id="UP000437638"/>
    </source>
</evidence>
<sequence length="404" mass="44909">MLNGPFSPWPSFTEEEAQAVQRVLLSNQVNYWTGQEGRQFEREFAQFSESDHAIAVSNGTTALDLALKGLGIGEGEGRGRDEVIVTSRTFLASVSSIVTAGAVPVFADIDRGSQNITAATVAEKITPKTRAIIAVHLAGWPCEMDKLMALAEQHSLCVIEDCAQAHGARYRGRSVGSIGHVGCWSFCQDKIMSTGGEGGMVTTNDETLWRRMWAYKDHGKSWEAVYEREHPPGFRWLHESFGTNWRMTEMQAAIGRIQLARMPEWSAVRQANAQNIWRTAVECPGLRVPVFSSGEASGSLSEGSEHAAYKCYVFIEPQRLKPGWNRDRILDEINKRGVPCFSGACSEVYLEKAFEDTGWQPEIRLPVARELGQTSLMFLCHPTLTRDEIDKTCQVLKDVMKESA</sequence>
<proteinExistence type="inferred from homology"/>
<dbReference type="PIRSF" id="PIRSF000390">
    <property type="entry name" value="PLP_StrS"/>
    <property type="match status" value="1"/>
</dbReference>
<keyword evidence="7" id="KW-1185">Reference proteome</keyword>
<feature type="modified residue" description="N6-(pyridoxal phosphate)lysine" evidence="4">
    <location>
        <position position="190"/>
    </location>
</feature>
<dbReference type="Proteomes" id="UP000437638">
    <property type="component" value="Unassembled WGS sequence"/>
</dbReference>
<dbReference type="InterPro" id="IPR015422">
    <property type="entry name" value="PyrdxlP-dep_Trfase_small"/>
</dbReference>
<evidence type="ECO:0000256" key="5">
    <source>
        <dbReference type="RuleBase" id="RU004508"/>
    </source>
</evidence>
<gene>
    <name evidence="6" type="ORF">GPM19_04770</name>
</gene>
<dbReference type="GO" id="GO:0000271">
    <property type="term" value="P:polysaccharide biosynthetic process"/>
    <property type="evidence" value="ECO:0007669"/>
    <property type="project" value="TreeGrafter"/>
</dbReference>
<dbReference type="EMBL" id="WTKP01000003">
    <property type="protein sequence ID" value="MWJ27527.1"/>
    <property type="molecule type" value="Genomic_DNA"/>
</dbReference>
<dbReference type="Gene3D" id="3.40.640.10">
    <property type="entry name" value="Type I PLP-dependent aspartate aminotransferase-like (Major domain)"/>
    <property type="match status" value="1"/>
</dbReference>
<dbReference type="PANTHER" id="PTHR30244:SF34">
    <property type="entry name" value="DTDP-4-AMINO-4,6-DIDEOXYGALACTOSE TRANSAMINASE"/>
    <property type="match status" value="1"/>
</dbReference>
<dbReference type="GO" id="GO:0030170">
    <property type="term" value="F:pyridoxal phosphate binding"/>
    <property type="evidence" value="ECO:0007669"/>
    <property type="project" value="TreeGrafter"/>
</dbReference>
<dbReference type="AlphaFoldDB" id="A0A7X3GZ27"/>
<evidence type="ECO:0000256" key="1">
    <source>
        <dbReference type="ARBA" id="ARBA00022898"/>
    </source>
</evidence>
<accession>A0A7X3GZ27</accession>
<dbReference type="CDD" id="cd00616">
    <property type="entry name" value="AHBA_syn"/>
    <property type="match status" value="1"/>
</dbReference>
<keyword evidence="6" id="KW-0808">Transferase</keyword>
<comment type="caution">
    <text evidence="6">The sequence shown here is derived from an EMBL/GenBank/DDBJ whole genome shotgun (WGS) entry which is preliminary data.</text>
</comment>
<feature type="active site" description="Proton acceptor" evidence="3">
    <location>
        <position position="190"/>
    </location>
</feature>
<dbReference type="Gene3D" id="3.90.1150.10">
    <property type="entry name" value="Aspartate Aminotransferase, domain 1"/>
    <property type="match status" value="1"/>
</dbReference>
<dbReference type="InterPro" id="IPR000653">
    <property type="entry name" value="DegT/StrS_aminotransferase"/>
</dbReference>
<dbReference type="SUPFAM" id="SSF53383">
    <property type="entry name" value="PLP-dependent transferases"/>
    <property type="match status" value="1"/>
</dbReference>
<dbReference type="InterPro" id="IPR015421">
    <property type="entry name" value="PyrdxlP-dep_Trfase_major"/>
</dbReference>
<organism evidence="6 7">
    <name type="scientific">Vreelandella zhuhanensis</name>
    <dbReference type="NCBI Taxonomy" id="2684210"/>
    <lineage>
        <taxon>Bacteria</taxon>
        <taxon>Pseudomonadati</taxon>
        <taxon>Pseudomonadota</taxon>
        <taxon>Gammaproteobacteria</taxon>
        <taxon>Oceanospirillales</taxon>
        <taxon>Halomonadaceae</taxon>
        <taxon>Vreelandella</taxon>
    </lineage>
</organism>
<dbReference type="GO" id="GO:0008483">
    <property type="term" value="F:transaminase activity"/>
    <property type="evidence" value="ECO:0007669"/>
    <property type="project" value="UniProtKB-KW"/>
</dbReference>
<dbReference type="InterPro" id="IPR015424">
    <property type="entry name" value="PyrdxlP-dep_Trfase"/>
</dbReference>
<protein>
    <submittedName>
        <fullName evidence="6">Aminotransferase</fullName>
    </submittedName>
</protein>
<dbReference type="RefSeq" id="WP_160417748.1">
    <property type="nucleotide sequence ID" value="NZ_WTKP01000003.1"/>
</dbReference>